<dbReference type="Pfam" id="PF13453">
    <property type="entry name" value="Zn_ribbon_TFIIB"/>
    <property type="match status" value="1"/>
</dbReference>
<dbReference type="HOGENOM" id="CLU_1174817_0_0_0"/>
<evidence type="ECO:0000259" key="1">
    <source>
        <dbReference type="Pfam" id="PF12773"/>
    </source>
</evidence>
<name>Q1INN2_KORVE</name>
<dbReference type="OrthoDB" id="9814037at2"/>
<reference evidence="3 4" key="1">
    <citation type="journal article" date="2009" name="Appl. Environ. Microbiol.">
        <title>Three genomes from the phylum Acidobacteria provide insight into the lifestyles of these microorganisms in soils.</title>
        <authorList>
            <person name="Ward N.L."/>
            <person name="Challacombe J.F."/>
            <person name="Janssen P.H."/>
            <person name="Henrissat B."/>
            <person name="Coutinho P.M."/>
            <person name="Wu M."/>
            <person name="Xie G."/>
            <person name="Haft D.H."/>
            <person name="Sait M."/>
            <person name="Badger J."/>
            <person name="Barabote R.D."/>
            <person name="Bradley B."/>
            <person name="Brettin T.S."/>
            <person name="Brinkac L.M."/>
            <person name="Bruce D."/>
            <person name="Creasy T."/>
            <person name="Daugherty S.C."/>
            <person name="Davidsen T.M."/>
            <person name="DeBoy R.T."/>
            <person name="Detter J.C."/>
            <person name="Dodson R.J."/>
            <person name="Durkin A.S."/>
            <person name="Ganapathy A."/>
            <person name="Gwinn-Giglio M."/>
            <person name="Han C.S."/>
            <person name="Khouri H."/>
            <person name="Kiss H."/>
            <person name="Kothari S.P."/>
            <person name="Madupu R."/>
            <person name="Nelson K.E."/>
            <person name="Nelson W.C."/>
            <person name="Paulsen I."/>
            <person name="Penn K."/>
            <person name="Ren Q."/>
            <person name="Rosovitz M.J."/>
            <person name="Selengut J.D."/>
            <person name="Shrivastava S."/>
            <person name="Sullivan S.A."/>
            <person name="Tapia R."/>
            <person name="Thompson L.S."/>
            <person name="Watkins K.L."/>
            <person name="Yang Q."/>
            <person name="Yu C."/>
            <person name="Zafar N."/>
            <person name="Zhou L."/>
            <person name="Kuske C.R."/>
        </authorList>
    </citation>
    <scope>NUCLEOTIDE SEQUENCE [LARGE SCALE GENOMIC DNA]</scope>
    <source>
        <strain evidence="3 4">Ellin345</strain>
    </source>
</reference>
<evidence type="ECO:0000313" key="3">
    <source>
        <dbReference type="EMBL" id="ABF41518.1"/>
    </source>
</evidence>
<dbReference type="AlphaFoldDB" id="Q1INN2"/>
<dbReference type="Pfam" id="PF12773">
    <property type="entry name" value="DZR"/>
    <property type="match status" value="1"/>
</dbReference>
<dbReference type="eggNOG" id="COG3809">
    <property type="taxonomic scope" value="Bacteria"/>
</dbReference>
<evidence type="ECO:0000313" key="4">
    <source>
        <dbReference type="Proteomes" id="UP000002432"/>
    </source>
</evidence>
<dbReference type="STRING" id="204669.Acid345_2517"/>
<organism evidence="3 4">
    <name type="scientific">Koribacter versatilis (strain Ellin345)</name>
    <dbReference type="NCBI Taxonomy" id="204669"/>
    <lineage>
        <taxon>Bacteria</taxon>
        <taxon>Pseudomonadati</taxon>
        <taxon>Acidobacteriota</taxon>
        <taxon>Terriglobia</taxon>
        <taxon>Terriglobales</taxon>
        <taxon>Candidatus Korobacteraceae</taxon>
        <taxon>Candidatus Korobacter</taxon>
    </lineage>
</organism>
<dbReference type="EMBL" id="CP000360">
    <property type="protein sequence ID" value="ABF41518.1"/>
    <property type="molecule type" value="Genomic_DNA"/>
</dbReference>
<accession>Q1INN2</accession>
<dbReference type="RefSeq" id="WP_011523319.1">
    <property type="nucleotide sequence ID" value="NC_008009.1"/>
</dbReference>
<protein>
    <recommendedName>
        <fullName evidence="5">Transcription factor zinc-finger domain-containing protein</fullName>
    </recommendedName>
</protein>
<proteinExistence type="predicted"/>
<evidence type="ECO:0008006" key="5">
    <source>
        <dbReference type="Google" id="ProtNLM"/>
    </source>
</evidence>
<dbReference type="Proteomes" id="UP000002432">
    <property type="component" value="Chromosome"/>
</dbReference>
<dbReference type="EnsemblBacteria" id="ABF41518">
    <property type="protein sequence ID" value="ABF41518"/>
    <property type="gene ID" value="Acid345_2517"/>
</dbReference>
<keyword evidence="4" id="KW-1185">Reference proteome</keyword>
<evidence type="ECO:0000259" key="2">
    <source>
        <dbReference type="Pfam" id="PF13453"/>
    </source>
</evidence>
<gene>
    <name evidence="3" type="ordered locus">Acid345_2517</name>
</gene>
<dbReference type="InterPro" id="IPR027392">
    <property type="entry name" value="TF_Znf"/>
</dbReference>
<feature type="domain" description="DZANK-type" evidence="1">
    <location>
        <begin position="9"/>
        <end position="53"/>
    </location>
</feature>
<sequence length="248" mass="27052">MPTAQTLHCPNCGAAVSSDSSKCVYCNARLATVSCPSCFGMMFIGEKFCSHCGAVAHRTETGPDGKMLCPKCGEQEMKTIQVGKSHFWECPACDGMWLDATTLQQICAEKEEQAAVIGMPTEPREPVHVDTNFKYVPCPVCTQLMNRVNFARMSGVIVDVCKAHGTWFDKDELRRLVEFIRAGGLDKARARQNADLEAQHERLKNAGNAGIPASMRAAVEGEWSSGRSDHSSVDAILDFASFIATLLK</sequence>
<dbReference type="KEGG" id="aba:Acid345_2517"/>
<dbReference type="InterPro" id="IPR025874">
    <property type="entry name" value="DZR"/>
</dbReference>
<feature type="domain" description="Transcription factor zinc-finger" evidence="2">
    <location>
        <begin position="69"/>
        <end position="108"/>
    </location>
</feature>